<reference evidence="6" key="1">
    <citation type="submission" date="2022-07" db="EMBL/GenBank/DDBJ databases">
        <title>Fungi with potential for degradation of polypropylene.</title>
        <authorList>
            <person name="Gostincar C."/>
        </authorList>
    </citation>
    <scope>NUCLEOTIDE SEQUENCE</scope>
    <source>
        <strain evidence="6">EXF-13308</strain>
    </source>
</reference>
<dbReference type="GO" id="GO:0000981">
    <property type="term" value="F:DNA-binding transcription factor activity, RNA polymerase II-specific"/>
    <property type="evidence" value="ECO:0007669"/>
    <property type="project" value="InterPro"/>
</dbReference>
<proteinExistence type="predicted"/>
<evidence type="ECO:0000256" key="2">
    <source>
        <dbReference type="ARBA" id="ARBA00023163"/>
    </source>
</evidence>
<dbReference type="CDD" id="cd12148">
    <property type="entry name" value="fungal_TF_MHR"/>
    <property type="match status" value="1"/>
</dbReference>
<gene>
    <name evidence="6" type="ORF">NKR23_g10239</name>
</gene>
<organism evidence="6 7">
    <name type="scientific">Pleurostoma richardsiae</name>
    <dbReference type="NCBI Taxonomy" id="41990"/>
    <lineage>
        <taxon>Eukaryota</taxon>
        <taxon>Fungi</taxon>
        <taxon>Dikarya</taxon>
        <taxon>Ascomycota</taxon>
        <taxon>Pezizomycotina</taxon>
        <taxon>Sordariomycetes</taxon>
        <taxon>Sordariomycetidae</taxon>
        <taxon>Calosphaeriales</taxon>
        <taxon>Pleurostomataceae</taxon>
        <taxon>Pleurostoma</taxon>
    </lineage>
</organism>
<dbReference type="PANTHER" id="PTHR47840:SF1">
    <property type="entry name" value="ZN(II)2CYS6 TRANSCRIPTION FACTOR (EUROFUNG)"/>
    <property type="match status" value="1"/>
</dbReference>
<name>A0AA38R4T2_9PEZI</name>
<dbReference type="InterPro" id="IPR001138">
    <property type="entry name" value="Zn2Cys6_DnaBD"/>
</dbReference>
<dbReference type="Pfam" id="PF00172">
    <property type="entry name" value="Zn_clus"/>
    <property type="match status" value="1"/>
</dbReference>
<comment type="caution">
    <text evidence="6">The sequence shown here is derived from an EMBL/GenBank/DDBJ whole genome shotgun (WGS) entry which is preliminary data.</text>
</comment>
<dbReference type="EMBL" id="JANBVO010000044">
    <property type="protein sequence ID" value="KAJ9134331.1"/>
    <property type="molecule type" value="Genomic_DNA"/>
</dbReference>
<dbReference type="Gene3D" id="4.10.240.10">
    <property type="entry name" value="Zn(2)-C6 fungal-type DNA-binding domain"/>
    <property type="match status" value="1"/>
</dbReference>
<dbReference type="AlphaFoldDB" id="A0AA38R4T2"/>
<dbReference type="GO" id="GO:0008270">
    <property type="term" value="F:zinc ion binding"/>
    <property type="evidence" value="ECO:0007669"/>
    <property type="project" value="InterPro"/>
</dbReference>
<feature type="domain" description="Zn(2)-C6 fungal-type" evidence="5">
    <location>
        <begin position="32"/>
        <end position="65"/>
    </location>
</feature>
<feature type="region of interest" description="Disordered" evidence="4">
    <location>
        <begin position="121"/>
        <end position="147"/>
    </location>
</feature>
<dbReference type="CDD" id="cd00067">
    <property type="entry name" value="GAL4"/>
    <property type="match status" value="1"/>
</dbReference>
<dbReference type="PROSITE" id="PS00463">
    <property type="entry name" value="ZN2_CY6_FUNGAL_1"/>
    <property type="match status" value="1"/>
</dbReference>
<keyword evidence="1" id="KW-0805">Transcription regulation</keyword>
<evidence type="ECO:0000256" key="4">
    <source>
        <dbReference type="SAM" id="MobiDB-lite"/>
    </source>
</evidence>
<keyword evidence="2" id="KW-0804">Transcription</keyword>
<dbReference type="PANTHER" id="PTHR47840">
    <property type="entry name" value="ZN(II)2CYS6 TRANSCRIPTION FACTOR (EUROFUNG)-RELATED"/>
    <property type="match status" value="1"/>
</dbReference>
<dbReference type="SMART" id="SM00066">
    <property type="entry name" value="GAL4"/>
    <property type="match status" value="1"/>
</dbReference>
<feature type="region of interest" description="Disordered" evidence="4">
    <location>
        <begin position="690"/>
        <end position="709"/>
    </location>
</feature>
<evidence type="ECO:0000313" key="6">
    <source>
        <dbReference type="EMBL" id="KAJ9134331.1"/>
    </source>
</evidence>
<evidence type="ECO:0000256" key="3">
    <source>
        <dbReference type="ARBA" id="ARBA00023242"/>
    </source>
</evidence>
<evidence type="ECO:0000313" key="7">
    <source>
        <dbReference type="Proteomes" id="UP001174694"/>
    </source>
</evidence>
<dbReference type="InterPro" id="IPR036864">
    <property type="entry name" value="Zn2-C6_fun-type_DNA-bd_sf"/>
</dbReference>
<feature type="compositionally biased region" description="Polar residues" evidence="4">
    <location>
        <begin position="1"/>
        <end position="14"/>
    </location>
</feature>
<dbReference type="SUPFAM" id="SSF57701">
    <property type="entry name" value="Zn2/Cys6 DNA-binding domain"/>
    <property type="match status" value="1"/>
</dbReference>
<dbReference type="Proteomes" id="UP001174694">
    <property type="component" value="Unassembled WGS sequence"/>
</dbReference>
<keyword evidence="7" id="KW-1185">Reference proteome</keyword>
<feature type="compositionally biased region" description="Polar residues" evidence="4">
    <location>
        <begin position="134"/>
        <end position="147"/>
    </location>
</feature>
<feature type="region of interest" description="Disordered" evidence="4">
    <location>
        <begin position="1"/>
        <end position="31"/>
    </location>
</feature>
<dbReference type="PROSITE" id="PS50048">
    <property type="entry name" value="ZN2_CY6_FUNGAL_2"/>
    <property type="match status" value="1"/>
</dbReference>
<evidence type="ECO:0000256" key="1">
    <source>
        <dbReference type="ARBA" id="ARBA00023015"/>
    </source>
</evidence>
<sequence length="807" mass="88712">MSTDPMSSTGSSPATGGEPDPKRRKIRKGTRSCWECKRRKIKCNYPSLSDTVCEGCRRRGTVCVSQEFPEETSAPSGSTRVVGDRLGKMEALVEQLVKRVGVPAGSGNPGDLAALASARIAGVSPREGREEDQSSNPGLPTPESLSAESARCLTAYDHASSGLESGLIDSSRDQFSAPSLAPEFGDACGMVAKAHNYEKLSRTLHAALPSQHDIDIIAETAERSLGQFYQMMWLPYSELFNGNDHTVDDLRKIPPPTAHPTIIGQKMLMLAILLQHVHPRYNPSINNLEEDWKTMRTRLVSLAVTYVTSRDELVGSLEGLICIMLEAIFQTNIGNLRRGWLTFRRALVVGQLMGLHRPSSPPIKKLDPSSRVDAKHIWFRIIYTDTYLALMLGLPLGYYDTSFASGPVMQVDTPMGRLERMHGVVAMKLLQRNNSVYMDCKEGWQTTHELDLEMQKVARSMPSRWWTVPQLGDIKDKANLFPDTLRLLNHFYHYNLLNQLHLPFMLRSSSDNKYDYSRVTCINAARELLVRFIAFRSVNLVAFCCRGVDFFAFIASLTLILAHLDAHRHGELGNYLAHQRLSDRGMMEQVADMFAELHSLNNDLVSFQSMRILKRLLAMETDAANGGNYSTSSEHHAVVNDCDVDESEGAVKLTIPYFGTIRIAKEGLTKTASSDPVHDTLVAVPAVPEPDALAPSASGSSATPGDQGAFQIADGTAPAASDWQTVPMSFMGLQSQEQGTPTLAAGGFYDNSASQQMYVPALTAGTEDWALQGVDMAFFDSLMRGQNTDGAALNAPVAWNTWGNGQI</sequence>
<feature type="compositionally biased region" description="Low complexity" evidence="4">
    <location>
        <begin position="692"/>
        <end position="702"/>
    </location>
</feature>
<evidence type="ECO:0000259" key="5">
    <source>
        <dbReference type="PROSITE" id="PS50048"/>
    </source>
</evidence>
<accession>A0AA38R4T2</accession>
<keyword evidence="3" id="KW-0539">Nucleus</keyword>
<protein>
    <submittedName>
        <fullName evidence="6">Fungal transcriptional regulatory protein, N-terminal</fullName>
    </submittedName>
</protein>